<gene>
    <name evidence="2" type="ORF">JF887_12260</name>
</gene>
<name>A0A934KJV5_9BACT</name>
<evidence type="ECO:0000313" key="2">
    <source>
        <dbReference type="EMBL" id="MBJ7610186.1"/>
    </source>
</evidence>
<evidence type="ECO:0000256" key="1">
    <source>
        <dbReference type="SAM" id="MobiDB-lite"/>
    </source>
</evidence>
<feature type="region of interest" description="Disordered" evidence="1">
    <location>
        <begin position="1"/>
        <end position="38"/>
    </location>
</feature>
<dbReference type="InterPro" id="IPR036265">
    <property type="entry name" value="HIT-like_sf"/>
</dbReference>
<proteinExistence type="predicted"/>
<evidence type="ECO:0008006" key="4">
    <source>
        <dbReference type="Google" id="ProtNLM"/>
    </source>
</evidence>
<sequence>MPPVGEWDTFPFGGEMRPRPLRAPADTDPPREGRGGVDCRSCTATDEKYLWTNERWRLFAPSQPSGLPVVLLLEPREHYAEPGDLSDDLAAELGVMLVRVERAIRSVGEIGRVHVCRWGDGTEHLHWWFMARPARIPQLIGSFAAIWDDVLPPTPHVVWRANLDHVCAELSR</sequence>
<dbReference type="EMBL" id="JAEKNN010000058">
    <property type="protein sequence ID" value="MBJ7610186.1"/>
    <property type="molecule type" value="Genomic_DNA"/>
</dbReference>
<dbReference type="SUPFAM" id="SSF54197">
    <property type="entry name" value="HIT-like"/>
    <property type="match status" value="1"/>
</dbReference>
<reference evidence="2 3" key="1">
    <citation type="submission" date="2020-10" db="EMBL/GenBank/DDBJ databases">
        <title>Ca. Dormibacterota MAGs.</title>
        <authorList>
            <person name="Montgomery K."/>
        </authorList>
    </citation>
    <scope>NUCLEOTIDE SEQUENCE [LARGE SCALE GENOMIC DNA]</scope>
    <source>
        <strain evidence="2">Mitchell_Peninsula_5</strain>
    </source>
</reference>
<accession>A0A934KJV5</accession>
<organism evidence="2 3">
    <name type="scientific">Candidatus Amunia macphersoniae</name>
    <dbReference type="NCBI Taxonomy" id="3127014"/>
    <lineage>
        <taxon>Bacteria</taxon>
        <taxon>Bacillati</taxon>
        <taxon>Candidatus Dormiibacterota</taxon>
        <taxon>Candidatus Dormibacteria</taxon>
        <taxon>Candidatus Aeolococcales</taxon>
        <taxon>Candidatus Aeolococcaceae</taxon>
        <taxon>Candidatus Amunia</taxon>
    </lineage>
</organism>
<protein>
    <recommendedName>
        <fullName evidence="4">HIT domain-containing protein</fullName>
    </recommendedName>
</protein>
<dbReference type="Gene3D" id="3.30.428.10">
    <property type="entry name" value="HIT-like"/>
    <property type="match status" value="1"/>
</dbReference>
<comment type="caution">
    <text evidence="2">The sequence shown here is derived from an EMBL/GenBank/DDBJ whole genome shotgun (WGS) entry which is preliminary data.</text>
</comment>
<evidence type="ECO:0000313" key="3">
    <source>
        <dbReference type="Proteomes" id="UP000614410"/>
    </source>
</evidence>
<dbReference type="Proteomes" id="UP000614410">
    <property type="component" value="Unassembled WGS sequence"/>
</dbReference>
<dbReference type="AlphaFoldDB" id="A0A934KJV5"/>
<feature type="compositionally biased region" description="Basic and acidic residues" evidence="1">
    <location>
        <begin position="28"/>
        <end position="37"/>
    </location>
</feature>